<reference evidence="2" key="1">
    <citation type="submission" date="2023-07" db="EMBL/GenBank/DDBJ databases">
        <title>Structural and functional analysis of rice phyllospheric bacteria for their antimicrobial properties and defense elicitation against blast disease.</title>
        <authorList>
            <person name="Sahu K.P."/>
            <person name="Asharani P."/>
            <person name="Kumar M."/>
            <person name="Reddy B."/>
            <person name="Kumar A."/>
        </authorList>
    </citation>
    <scope>NUCLEOTIDE SEQUENCE [LARGE SCALE GENOMIC DNA]</scope>
    <source>
        <strain evidence="2">OsEp_Plm_30P10</strain>
    </source>
</reference>
<dbReference type="InterPro" id="IPR003065">
    <property type="entry name" value="Invas_SpaK"/>
</dbReference>
<evidence type="ECO:0000313" key="1">
    <source>
        <dbReference type="EMBL" id="MDZ7279350.1"/>
    </source>
</evidence>
<comment type="caution">
    <text evidence="1">The sequence shown here is derived from an EMBL/GenBank/DDBJ whole genome shotgun (WGS) entry which is preliminary data.</text>
</comment>
<dbReference type="EMBL" id="JAOBTT010000001">
    <property type="protein sequence ID" value="MDZ7279350.1"/>
    <property type="molecule type" value="Genomic_DNA"/>
</dbReference>
<dbReference type="Proteomes" id="UP001288620">
    <property type="component" value="Unassembled WGS sequence"/>
</dbReference>
<dbReference type="Gene3D" id="3.30.1460.10">
    <property type="match status" value="1"/>
</dbReference>
<protein>
    <submittedName>
        <fullName evidence="1">SPI-1 type III secretion system chaperone SpaK</fullName>
    </submittedName>
</protein>
<evidence type="ECO:0000313" key="2">
    <source>
        <dbReference type="Proteomes" id="UP001288620"/>
    </source>
</evidence>
<keyword evidence="2" id="KW-1185">Reference proteome</keyword>
<dbReference type="SUPFAM" id="SSF69635">
    <property type="entry name" value="Type III secretory system chaperone-like"/>
    <property type="match status" value="1"/>
</dbReference>
<gene>
    <name evidence="1" type="primary">spaK</name>
    <name evidence="1" type="synonym">invB</name>
    <name evidence="1" type="ORF">N4G40_13880</name>
</gene>
<dbReference type="RefSeq" id="WP_322543207.1">
    <property type="nucleotide sequence ID" value="NZ_JAOBTT010000001.1"/>
</dbReference>
<dbReference type="CDD" id="cd17035">
    <property type="entry name" value="T3SC_IB_Spa15-like"/>
    <property type="match status" value="1"/>
</dbReference>
<proteinExistence type="predicted"/>
<dbReference type="PRINTS" id="PR01305">
    <property type="entry name" value="SSPAKPROTEIN"/>
</dbReference>
<dbReference type="Pfam" id="PF03519">
    <property type="entry name" value="Invas_SpaK"/>
    <property type="match status" value="1"/>
</dbReference>
<sequence>MDIDLADLVRQALLANGCDASVLGNFDSHSTISLEFNTLPDMLLSLQQEQVLIWMRLCEHHLPHIERCAPALISLLMECAPYALTDQMQISEDDGYTVLKCLVKPEALQDVDAFSNALEAFYLSAERFLEVLR</sequence>
<name>A0ABU5LHD4_9GAMM</name>
<organism evidence="1 2">
    <name type="scientific">Pantoea eucrina</name>
    <dbReference type="NCBI Taxonomy" id="472693"/>
    <lineage>
        <taxon>Bacteria</taxon>
        <taxon>Pseudomonadati</taxon>
        <taxon>Pseudomonadota</taxon>
        <taxon>Gammaproteobacteria</taxon>
        <taxon>Enterobacterales</taxon>
        <taxon>Erwiniaceae</taxon>
        <taxon>Pantoea</taxon>
    </lineage>
</organism>
<accession>A0ABU5LHD4</accession>